<keyword evidence="3" id="KW-1185">Reference proteome</keyword>
<organism evidence="2 3">
    <name type="scientific">Gossypium harknessii</name>
    <dbReference type="NCBI Taxonomy" id="34285"/>
    <lineage>
        <taxon>Eukaryota</taxon>
        <taxon>Viridiplantae</taxon>
        <taxon>Streptophyta</taxon>
        <taxon>Embryophyta</taxon>
        <taxon>Tracheophyta</taxon>
        <taxon>Spermatophyta</taxon>
        <taxon>Magnoliopsida</taxon>
        <taxon>eudicotyledons</taxon>
        <taxon>Gunneridae</taxon>
        <taxon>Pentapetalae</taxon>
        <taxon>rosids</taxon>
        <taxon>malvids</taxon>
        <taxon>Malvales</taxon>
        <taxon>Malvaceae</taxon>
        <taxon>Malvoideae</taxon>
        <taxon>Gossypium</taxon>
    </lineage>
</organism>
<accession>A0A7J9FYR8</accession>
<dbReference type="AlphaFoldDB" id="A0A7J9FYR8"/>
<evidence type="ECO:0000256" key="1">
    <source>
        <dbReference type="SAM" id="MobiDB-lite"/>
    </source>
</evidence>
<name>A0A7J9FYR8_9ROSI</name>
<dbReference type="EMBL" id="JABFAD010000001">
    <property type="protein sequence ID" value="MBA0790074.1"/>
    <property type="molecule type" value="Genomic_DNA"/>
</dbReference>
<evidence type="ECO:0000313" key="3">
    <source>
        <dbReference type="Proteomes" id="UP000593560"/>
    </source>
</evidence>
<feature type="compositionally biased region" description="Polar residues" evidence="1">
    <location>
        <begin position="59"/>
        <end position="68"/>
    </location>
</feature>
<evidence type="ECO:0000313" key="2">
    <source>
        <dbReference type="EMBL" id="MBA0790074.1"/>
    </source>
</evidence>
<gene>
    <name evidence="2" type="ORF">Gohar_014743</name>
</gene>
<feature type="region of interest" description="Disordered" evidence="1">
    <location>
        <begin position="57"/>
        <end position="79"/>
    </location>
</feature>
<protein>
    <submittedName>
        <fullName evidence="2">Uncharacterized protein</fullName>
    </submittedName>
</protein>
<sequence>MVGFVPKNRMSMLGFTSGFYLPTLRKALRGSRSKNASTNQGNALLFHEPFEALFGVTRPNPSINTPRPISSLLRDTSAP</sequence>
<proteinExistence type="predicted"/>
<comment type="caution">
    <text evidence="2">The sequence shown here is derived from an EMBL/GenBank/DDBJ whole genome shotgun (WGS) entry which is preliminary data.</text>
</comment>
<dbReference type="Proteomes" id="UP000593560">
    <property type="component" value="Unassembled WGS sequence"/>
</dbReference>
<reference evidence="2 3" key="1">
    <citation type="journal article" date="2019" name="Genome Biol. Evol.">
        <title>Insights into the evolution of the New World diploid cottons (Gossypium, subgenus Houzingenia) based on genome sequencing.</title>
        <authorList>
            <person name="Grover C.E."/>
            <person name="Arick M.A. 2nd"/>
            <person name="Thrash A."/>
            <person name="Conover J.L."/>
            <person name="Sanders W.S."/>
            <person name="Peterson D.G."/>
            <person name="Frelichowski J.E."/>
            <person name="Scheffler J.A."/>
            <person name="Scheffler B.E."/>
            <person name="Wendel J.F."/>
        </authorList>
    </citation>
    <scope>NUCLEOTIDE SEQUENCE [LARGE SCALE GENOMIC DNA]</scope>
    <source>
        <strain evidence="2">0</strain>
        <tissue evidence="2">Leaf</tissue>
    </source>
</reference>